<dbReference type="CDD" id="cd00067">
    <property type="entry name" value="GAL4"/>
    <property type="match status" value="1"/>
</dbReference>
<dbReference type="InterPro" id="IPR001138">
    <property type="entry name" value="Zn2Cys6_DnaBD"/>
</dbReference>
<dbReference type="GO" id="GO:0001228">
    <property type="term" value="F:DNA-binding transcription activator activity, RNA polymerase II-specific"/>
    <property type="evidence" value="ECO:0007669"/>
    <property type="project" value="TreeGrafter"/>
</dbReference>
<dbReference type="GO" id="GO:0008270">
    <property type="term" value="F:zinc ion binding"/>
    <property type="evidence" value="ECO:0007669"/>
    <property type="project" value="InterPro"/>
</dbReference>
<evidence type="ECO:0000256" key="1">
    <source>
        <dbReference type="ARBA" id="ARBA00023242"/>
    </source>
</evidence>
<evidence type="ECO:0000259" key="2">
    <source>
        <dbReference type="PROSITE" id="PS50048"/>
    </source>
</evidence>
<dbReference type="Proteomes" id="UP000178912">
    <property type="component" value="Unassembled WGS sequence"/>
</dbReference>
<dbReference type="Gene3D" id="4.10.240.10">
    <property type="entry name" value="Zn(2)-C6 fungal-type DNA-binding domain"/>
    <property type="match status" value="1"/>
</dbReference>
<dbReference type="SMART" id="SM00066">
    <property type="entry name" value="GAL4"/>
    <property type="match status" value="1"/>
</dbReference>
<proteinExistence type="predicted"/>
<dbReference type="PANTHER" id="PTHR47784">
    <property type="entry name" value="STEROL UPTAKE CONTROL PROTEIN 2"/>
    <property type="match status" value="1"/>
</dbReference>
<keyword evidence="4" id="KW-1185">Reference proteome</keyword>
<keyword evidence="1" id="KW-0539">Nucleus</keyword>
<organism evidence="3 4">
    <name type="scientific">Rhynchosporium agropyri</name>
    <dbReference type="NCBI Taxonomy" id="914238"/>
    <lineage>
        <taxon>Eukaryota</taxon>
        <taxon>Fungi</taxon>
        <taxon>Dikarya</taxon>
        <taxon>Ascomycota</taxon>
        <taxon>Pezizomycotina</taxon>
        <taxon>Leotiomycetes</taxon>
        <taxon>Helotiales</taxon>
        <taxon>Ploettnerulaceae</taxon>
        <taxon>Rhynchosporium</taxon>
    </lineage>
</organism>
<accession>A0A1E1JR35</accession>
<dbReference type="OrthoDB" id="416217at2759"/>
<evidence type="ECO:0000313" key="4">
    <source>
        <dbReference type="Proteomes" id="UP000178912"/>
    </source>
</evidence>
<dbReference type="PROSITE" id="PS50048">
    <property type="entry name" value="ZN2_CY6_FUNGAL_2"/>
    <property type="match status" value="1"/>
</dbReference>
<dbReference type="InterPro" id="IPR036864">
    <property type="entry name" value="Zn2-C6_fun-type_DNA-bd_sf"/>
</dbReference>
<dbReference type="AlphaFoldDB" id="A0A1E1JR35"/>
<reference evidence="4" key="1">
    <citation type="submission" date="2016-03" db="EMBL/GenBank/DDBJ databases">
        <authorList>
            <person name="Guldener U."/>
        </authorList>
    </citation>
    <scope>NUCLEOTIDE SEQUENCE [LARGE SCALE GENOMIC DNA]</scope>
    <source>
        <strain evidence="4">04CH-RAC-A.6.1</strain>
    </source>
</reference>
<dbReference type="PROSITE" id="PS00463">
    <property type="entry name" value="ZN2_CY6_FUNGAL_1"/>
    <property type="match status" value="1"/>
</dbReference>
<dbReference type="EMBL" id="FJUX01000001">
    <property type="protein sequence ID" value="CZS88326.1"/>
    <property type="molecule type" value="Genomic_DNA"/>
</dbReference>
<dbReference type="PANTHER" id="PTHR47784:SF9">
    <property type="entry name" value="ZN(II)2CYS6 TRANSCRIPTION FACTOR (EUROFUNG)"/>
    <property type="match status" value="1"/>
</dbReference>
<dbReference type="InterPro" id="IPR053157">
    <property type="entry name" value="Sterol_Uptake_Regulator"/>
</dbReference>
<feature type="domain" description="Zn(2)-C6 fungal-type" evidence="2">
    <location>
        <begin position="22"/>
        <end position="52"/>
    </location>
</feature>
<sequence length="239" mass="27055">MEPCKVTVKTSGGSRRRLSRYGCRNCKLRKLKCDEARPSCKRCLVFGVTCNFPHFNVPDLQSVQETPRSPTHRAVLPPRALVSNAVWSSNNSDYLTLDQQDQEMFCRFRFQTVPSLCDSDFVSVYEDTILKDSFTNPFLMHGLLAMAAVHGRYLGIQPTAKHSTREFSHSSQCTASFSKCLKEDIKEQQRDAIWATAVMLANIAFASLNISSHEDAWPLKMSDPSDLQWLRLKVSDKAL</sequence>
<dbReference type="SUPFAM" id="SSF57701">
    <property type="entry name" value="Zn2/Cys6 DNA-binding domain"/>
    <property type="match status" value="1"/>
</dbReference>
<gene>
    <name evidence="3" type="ORF">RAG0_00050</name>
</gene>
<evidence type="ECO:0000313" key="3">
    <source>
        <dbReference type="EMBL" id="CZS88326.1"/>
    </source>
</evidence>
<protein>
    <submittedName>
        <fullName evidence="3">Related to C6 finger domain protein</fullName>
    </submittedName>
</protein>
<dbReference type="Pfam" id="PF00172">
    <property type="entry name" value="Zn_clus"/>
    <property type="match status" value="1"/>
</dbReference>
<name>A0A1E1JR35_9HELO</name>